<dbReference type="Gene3D" id="3.40.5.90">
    <property type="entry name" value="CDGSH iron-sulfur domain, mitoNEET-type"/>
    <property type="match status" value="1"/>
</dbReference>
<feature type="domain" description="YdhG-like" evidence="1">
    <location>
        <begin position="15"/>
        <end position="112"/>
    </location>
</feature>
<protein>
    <submittedName>
        <fullName evidence="2">YdeI/OmpD-associated family protein</fullName>
    </submittedName>
</protein>
<dbReference type="PIRSF" id="PIRSF021308">
    <property type="entry name" value="UCP021308"/>
    <property type="match status" value="1"/>
</dbReference>
<dbReference type="Pfam" id="PF08818">
    <property type="entry name" value="DUF1801"/>
    <property type="match status" value="1"/>
</dbReference>
<reference evidence="2" key="1">
    <citation type="submission" date="2021-01" db="EMBL/GenBank/DDBJ databases">
        <title>Modified the classification status of verrucomicrobia.</title>
        <authorList>
            <person name="Feng X."/>
        </authorList>
    </citation>
    <scope>NUCLEOTIDE SEQUENCE</scope>
    <source>
        <strain evidence="2">KCTC 22041</strain>
    </source>
</reference>
<evidence type="ECO:0000259" key="1">
    <source>
        <dbReference type="Pfam" id="PF08818"/>
    </source>
</evidence>
<dbReference type="Pfam" id="PF13376">
    <property type="entry name" value="OmdA"/>
    <property type="match status" value="1"/>
</dbReference>
<gene>
    <name evidence="2" type="ORF">JIN85_18820</name>
</gene>
<dbReference type="Proteomes" id="UP000603141">
    <property type="component" value="Unassembled WGS sequence"/>
</dbReference>
<dbReference type="AlphaFoldDB" id="A0A934SBI4"/>
<evidence type="ECO:0000313" key="2">
    <source>
        <dbReference type="EMBL" id="MBK1884476.1"/>
    </source>
</evidence>
<dbReference type="InterPro" id="IPR014922">
    <property type="entry name" value="YdhG-like"/>
</dbReference>
<dbReference type="EMBL" id="JAENIJ010000052">
    <property type="protein sequence ID" value="MBK1884476.1"/>
    <property type="molecule type" value="Genomic_DNA"/>
</dbReference>
<sequence length="217" mass="24173">MNSELDSYFQETSRWSAELGLLRKILLGTELKEEVKWGQPCYTLNGANVIMLASFKDNCAISFLKGVLLKDPKMLLSKPGENSQTVRVIRFTNVQQIKEIKADLSAYIAEAISLEQTGIKVDRKPDSAPEIPDELNAKFAESAELEKAFLALTPGRQRAYCMFFAAAKQSKTRTARIDKYIPQILCGKGMNDCTCGLSKKMPACDGSHQLLKKKSEI</sequence>
<evidence type="ECO:0000313" key="3">
    <source>
        <dbReference type="Proteomes" id="UP000603141"/>
    </source>
</evidence>
<dbReference type="InterPro" id="IPR042216">
    <property type="entry name" value="MitoNEET_CISD"/>
</dbReference>
<comment type="caution">
    <text evidence="2">The sequence shown here is derived from an EMBL/GenBank/DDBJ whole genome shotgun (WGS) entry which is preliminary data.</text>
</comment>
<dbReference type="RefSeq" id="WP_200273699.1">
    <property type="nucleotide sequence ID" value="NZ_JAENIJ010000052.1"/>
</dbReference>
<name>A0A934SBI4_9BACT</name>
<accession>A0A934SBI4</accession>
<dbReference type="Gene3D" id="3.90.1150.200">
    <property type="match status" value="1"/>
</dbReference>
<proteinExistence type="predicted"/>
<organism evidence="2 3">
    <name type="scientific">Luteolibacter pohnpeiensis</name>
    <dbReference type="NCBI Taxonomy" id="454153"/>
    <lineage>
        <taxon>Bacteria</taxon>
        <taxon>Pseudomonadati</taxon>
        <taxon>Verrucomicrobiota</taxon>
        <taxon>Verrucomicrobiia</taxon>
        <taxon>Verrucomicrobiales</taxon>
        <taxon>Verrucomicrobiaceae</taxon>
        <taxon>Luteolibacter</taxon>
    </lineage>
</organism>
<dbReference type="InterPro" id="IPR016786">
    <property type="entry name" value="YdeI_bac"/>
</dbReference>
<keyword evidence="3" id="KW-1185">Reference proteome</keyword>
<dbReference type="SUPFAM" id="SSF159888">
    <property type="entry name" value="YdhG-like"/>
    <property type="match status" value="1"/>
</dbReference>